<dbReference type="AlphaFoldDB" id="A0A514BUJ5"/>
<proteinExistence type="predicted"/>
<name>A0A514BUJ5_9GAMM</name>
<dbReference type="Proteomes" id="UP000317199">
    <property type="component" value="Chromosome"/>
</dbReference>
<protein>
    <submittedName>
        <fullName evidence="1">Uncharacterized protein</fullName>
    </submittedName>
</protein>
<gene>
    <name evidence="1" type="ORF">FKV23_13765</name>
</gene>
<dbReference type="KEGG" id="lyj:FKV23_13765"/>
<sequence length="342" mass="37846">METVAYLPGQAKELVSAMGGNSDGEIVRGVAHGTQDDVLMASDGTLFLAGGRHEVIKLFSGEKQPSEASRCNLAENIEHRQTYCERHGIHFEAFVFPDKMPALGNLLPFSPVSLFENGYALAPNLKCHYLGSELASCEAPFPKTDTHYSVEGNHACARRIASPLFGERLDQFDAIVSRNTVRKNNFCGDLGRKFDPPIIESATALRRFPGFSMESNGMQSGNDGLMMIASNADAISDKRVLLFADSYFRALIPYLAFFFSHVVFCRTRFFHYELVQAIAPDAIFTGMAERYLSSCESDDRRPHFLSYPLSKGRVLQPSDGFGAAFDATVRNGKLTEHATWRS</sequence>
<accession>A0A514BUJ5</accession>
<evidence type="ECO:0000313" key="2">
    <source>
        <dbReference type="Proteomes" id="UP000317199"/>
    </source>
</evidence>
<dbReference type="OrthoDB" id="4169204at2"/>
<dbReference type="EMBL" id="CP041242">
    <property type="protein sequence ID" value="QDH71032.1"/>
    <property type="molecule type" value="Genomic_DNA"/>
</dbReference>
<evidence type="ECO:0000313" key="1">
    <source>
        <dbReference type="EMBL" id="QDH71032.1"/>
    </source>
</evidence>
<dbReference type="RefSeq" id="WP_141624364.1">
    <property type="nucleotide sequence ID" value="NZ_CP041242.1"/>
</dbReference>
<organism evidence="1 2">
    <name type="scientific">Marilutibacter alkalisoli</name>
    <dbReference type="NCBI Taxonomy" id="2591633"/>
    <lineage>
        <taxon>Bacteria</taxon>
        <taxon>Pseudomonadati</taxon>
        <taxon>Pseudomonadota</taxon>
        <taxon>Gammaproteobacteria</taxon>
        <taxon>Lysobacterales</taxon>
        <taxon>Lysobacteraceae</taxon>
        <taxon>Marilutibacter</taxon>
    </lineage>
</organism>
<reference evidence="1 2" key="1">
    <citation type="submission" date="2019-06" db="EMBL/GenBank/DDBJ databases">
        <title>Lysobacter alkalisoli sp. nov. isolated from saline-alkali soil.</title>
        <authorList>
            <person name="Sun J.-Q."/>
            <person name="Xu L."/>
        </authorList>
    </citation>
    <scope>NUCLEOTIDE SEQUENCE [LARGE SCALE GENOMIC DNA]</scope>
    <source>
        <strain evidence="1 2">SJ-36</strain>
    </source>
</reference>
<keyword evidence="2" id="KW-1185">Reference proteome</keyword>